<evidence type="ECO:0000256" key="5">
    <source>
        <dbReference type="ARBA" id="ARBA00022692"/>
    </source>
</evidence>
<evidence type="ECO:0000259" key="15">
    <source>
        <dbReference type="Pfam" id="PF07715"/>
    </source>
</evidence>
<sequence>MAGACSLYLGQGDARAASAPQDSPHARTTGAPGANGGSKAGSASRAENITVSTVRRYFHFQEAQTQPDSATRLTGETLTRKGVVRNTDLQNLAPNVTIQSLMGTASTNYFIRGIGMSDFTQNNMSSVMTYVDGVAFPLSTMSNGMMFDLANVDIVPGPVGTTHGMADSGGEVNIHTADPTDTWHGGVTEDIASYARSRTDLYVSGPLARNLSFRIAGQTMHGGGWQYSPMNHTHLGDAQEGGLRAKLRWTPDEKTEIMLTGHWVQDDSNVIVGRPVKNVLPAFSNPMPSYQQANWNMTRPFAQLVGRPSTLYPSEHNTFWGADLRMRRDLGFATLQSISAYETEREGEFTDQDGLTYSTGNAYRNIVANSFSQELRLASQARQAPLQWAVGAFYNRVRVLQSFYYDFLDYRGFMTETPFRQNQQTFSQYANLSYRLPAHVTLFGGITHESDDRQMLGLETNHYNASLQQIASLKFHDEGAEANQFSGNAGIQWQARRNLQLYFKVSKGFKPGGFSANDTVVQDQLTPFKPETVLAYEAGFKSDIIPNVFRLNGAAFYYDYHDQQILGIYVAPNYGTLGRYTNIPKSEVWGIEFNTEIHPVKYLFIQQNFGYERGKFQQFQQVNLATVDAYYAATGVWKPFYQDYGGVDSGIPKLTLNGSADYRLPVFTHYQWETGLDWTYRDSQALTPGGLGYQRLPNYFLLGAHMTYRPLKGPWSATVYATNLLNRQYAVAGGQTTTTYLWFSGEPRFIGGRVSLQY</sequence>
<keyword evidence="7" id="KW-0406">Ion transport</keyword>
<dbReference type="InterPro" id="IPR036942">
    <property type="entry name" value="Beta-barrel_TonB_sf"/>
</dbReference>
<keyword evidence="3 11" id="KW-1134">Transmembrane beta strand</keyword>
<accession>A0A7W4IVU8</accession>
<dbReference type="GO" id="GO:0006826">
    <property type="term" value="P:iron ion transport"/>
    <property type="evidence" value="ECO:0007669"/>
    <property type="project" value="UniProtKB-KW"/>
</dbReference>
<evidence type="ECO:0000256" key="10">
    <source>
        <dbReference type="ARBA" id="ARBA00023237"/>
    </source>
</evidence>
<evidence type="ECO:0000256" key="11">
    <source>
        <dbReference type="PROSITE-ProRule" id="PRU01360"/>
    </source>
</evidence>
<dbReference type="AlphaFoldDB" id="A0A7W4IVU8"/>
<dbReference type="PROSITE" id="PS52016">
    <property type="entry name" value="TONB_DEPENDENT_REC_3"/>
    <property type="match status" value="1"/>
</dbReference>
<dbReference type="SUPFAM" id="SSF56935">
    <property type="entry name" value="Porins"/>
    <property type="match status" value="1"/>
</dbReference>
<evidence type="ECO:0000313" key="17">
    <source>
        <dbReference type="Proteomes" id="UP000559860"/>
    </source>
</evidence>
<evidence type="ECO:0000256" key="9">
    <source>
        <dbReference type="ARBA" id="ARBA00023136"/>
    </source>
</evidence>
<evidence type="ECO:0000256" key="13">
    <source>
        <dbReference type="SAM" id="MobiDB-lite"/>
    </source>
</evidence>
<keyword evidence="6" id="KW-0408">Iron</keyword>
<organism evidence="16 17">
    <name type="scientific">Gluconacetobacter aggeris</name>
    <dbReference type="NCBI Taxonomy" id="1286186"/>
    <lineage>
        <taxon>Bacteria</taxon>
        <taxon>Pseudomonadati</taxon>
        <taxon>Pseudomonadota</taxon>
        <taxon>Alphaproteobacteria</taxon>
        <taxon>Acetobacterales</taxon>
        <taxon>Acetobacteraceae</taxon>
        <taxon>Gluconacetobacter</taxon>
    </lineage>
</organism>
<keyword evidence="2 11" id="KW-0813">Transport</keyword>
<dbReference type="Gene3D" id="2.40.170.20">
    <property type="entry name" value="TonB-dependent receptor, beta-barrel domain"/>
    <property type="match status" value="1"/>
</dbReference>
<keyword evidence="8 12" id="KW-0798">TonB box</keyword>
<reference evidence="16 17" key="1">
    <citation type="submission" date="2020-04" db="EMBL/GenBank/DDBJ databases">
        <title>Description of novel Gluconacetobacter.</title>
        <authorList>
            <person name="Sombolestani A."/>
        </authorList>
    </citation>
    <scope>NUCLEOTIDE SEQUENCE [LARGE SCALE GENOMIC DNA]</scope>
    <source>
        <strain evidence="16 17">LMG 27801</strain>
    </source>
</reference>
<dbReference type="PANTHER" id="PTHR32552">
    <property type="entry name" value="FERRICHROME IRON RECEPTOR-RELATED"/>
    <property type="match status" value="1"/>
</dbReference>
<dbReference type="InterPro" id="IPR012910">
    <property type="entry name" value="Plug_dom"/>
</dbReference>
<dbReference type="InterPro" id="IPR000531">
    <property type="entry name" value="Beta-barrel_TonB"/>
</dbReference>
<comment type="subcellular location">
    <subcellularLocation>
        <location evidence="1 11">Cell outer membrane</location>
        <topology evidence="1 11">Multi-pass membrane protein</topology>
    </subcellularLocation>
</comment>
<dbReference type="Proteomes" id="UP000559860">
    <property type="component" value="Unassembled WGS sequence"/>
</dbReference>
<evidence type="ECO:0000256" key="3">
    <source>
        <dbReference type="ARBA" id="ARBA00022452"/>
    </source>
</evidence>
<dbReference type="Pfam" id="PF00593">
    <property type="entry name" value="TonB_dep_Rec_b-barrel"/>
    <property type="match status" value="1"/>
</dbReference>
<dbReference type="PANTHER" id="PTHR32552:SF81">
    <property type="entry name" value="TONB-DEPENDENT OUTER MEMBRANE RECEPTOR"/>
    <property type="match status" value="1"/>
</dbReference>
<evidence type="ECO:0000259" key="14">
    <source>
        <dbReference type="Pfam" id="PF00593"/>
    </source>
</evidence>
<gene>
    <name evidence="16" type="ORF">HLH36_16130</name>
</gene>
<feature type="region of interest" description="Disordered" evidence="13">
    <location>
        <begin position="15"/>
        <end position="45"/>
    </location>
</feature>
<keyword evidence="4" id="KW-0410">Iron transport</keyword>
<dbReference type="InterPro" id="IPR039426">
    <property type="entry name" value="TonB-dep_rcpt-like"/>
</dbReference>
<dbReference type="GO" id="GO:0009279">
    <property type="term" value="C:cell outer membrane"/>
    <property type="evidence" value="ECO:0007669"/>
    <property type="project" value="UniProtKB-SubCell"/>
</dbReference>
<evidence type="ECO:0000256" key="8">
    <source>
        <dbReference type="ARBA" id="ARBA00023077"/>
    </source>
</evidence>
<evidence type="ECO:0000256" key="2">
    <source>
        <dbReference type="ARBA" id="ARBA00022448"/>
    </source>
</evidence>
<keyword evidence="5 11" id="KW-0812">Transmembrane</keyword>
<comment type="caution">
    <text evidence="16">The sequence shown here is derived from an EMBL/GenBank/DDBJ whole genome shotgun (WGS) entry which is preliminary data.</text>
</comment>
<keyword evidence="17" id="KW-1185">Reference proteome</keyword>
<feature type="domain" description="TonB-dependent receptor-like beta-barrel" evidence="14">
    <location>
        <begin position="315"/>
        <end position="724"/>
    </location>
</feature>
<protein>
    <submittedName>
        <fullName evidence="16">TonB-dependent receptor plug domain-containing protein</fullName>
    </submittedName>
</protein>
<evidence type="ECO:0000256" key="4">
    <source>
        <dbReference type="ARBA" id="ARBA00022496"/>
    </source>
</evidence>
<dbReference type="Pfam" id="PF07715">
    <property type="entry name" value="Plug"/>
    <property type="match status" value="1"/>
</dbReference>
<evidence type="ECO:0000256" key="1">
    <source>
        <dbReference type="ARBA" id="ARBA00004571"/>
    </source>
</evidence>
<evidence type="ECO:0000256" key="6">
    <source>
        <dbReference type="ARBA" id="ARBA00023004"/>
    </source>
</evidence>
<keyword evidence="10 11" id="KW-0998">Cell outer membrane</keyword>
<dbReference type="EMBL" id="JABEQD010000014">
    <property type="protein sequence ID" value="MBB2169853.1"/>
    <property type="molecule type" value="Genomic_DNA"/>
</dbReference>
<keyword evidence="9 11" id="KW-0472">Membrane</keyword>
<keyword evidence="16" id="KW-0675">Receptor</keyword>
<feature type="domain" description="TonB-dependent receptor plug" evidence="15">
    <location>
        <begin position="64"/>
        <end position="170"/>
    </location>
</feature>
<evidence type="ECO:0000256" key="7">
    <source>
        <dbReference type="ARBA" id="ARBA00023065"/>
    </source>
</evidence>
<comment type="similarity">
    <text evidence="11 12">Belongs to the TonB-dependent receptor family.</text>
</comment>
<proteinExistence type="inferred from homology"/>
<name>A0A7W4IVU8_9PROT</name>
<evidence type="ECO:0000313" key="16">
    <source>
        <dbReference type="EMBL" id="MBB2169853.1"/>
    </source>
</evidence>
<evidence type="ECO:0000256" key="12">
    <source>
        <dbReference type="RuleBase" id="RU003357"/>
    </source>
</evidence>